<protein>
    <submittedName>
        <fullName evidence="7">EamA family transporter</fullName>
    </submittedName>
</protein>
<dbReference type="PANTHER" id="PTHR32322">
    <property type="entry name" value="INNER MEMBRANE TRANSPORTER"/>
    <property type="match status" value="1"/>
</dbReference>
<comment type="caution">
    <text evidence="7">The sequence shown here is derived from an EMBL/GenBank/DDBJ whole genome shotgun (WGS) entry which is preliminary data.</text>
</comment>
<evidence type="ECO:0000256" key="1">
    <source>
        <dbReference type="ARBA" id="ARBA00004141"/>
    </source>
</evidence>
<dbReference type="InterPro" id="IPR000620">
    <property type="entry name" value="EamA_dom"/>
</dbReference>
<dbReference type="PANTHER" id="PTHR32322:SF9">
    <property type="entry name" value="AMINO-ACID METABOLITE EFFLUX PUMP-RELATED"/>
    <property type="match status" value="1"/>
</dbReference>
<organism evidence="7 8">
    <name type="scientific">Ideonella margarita</name>
    <dbReference type="NCBI Taxonomy" id="2984191"/>
    <lineage>
        <taxon>Bacteria</taxon>
        <taxon>Pseudomonadati</taxon>
        <taxon>Pseudomonadota</taxon>
        <taxon>Betaproteobacteria</taxon>
        <taxon>Burkholderiales</taxon>
        <taxon>Sphaerotilaceae</taxon>
        <taxon>Ideonella</taxon>
    </lineage>
</organism>
<evidence type="ECO:0000313" key="8">
    <source>
        <dbReference type="Proteomes" id="UP001379945"/>
    </source>
</evidence>
<gene>
    <name evidence="7" type="ORF">AACH00_09400</name>
</gene>
<keyword evidence="3 5" id="KW-1133">Transmembrane helix</keyword>
<dbReference type="SUPFAM" id="SSF103481">
    <property type="entry name" value="Multidrug resistance efflux transporter EmrE"/>
    <property type="match status" value="2"/>
</dbReference>
<dbReference type="Proteomes" id="UP001379945">
    <property type="component" value="Unassembled WGS sequence"/>
</dbReference>
<accession>A0ABU9C8I6</accession>
<evidence type="ECO:0000256" key="4">
    <source>
        <dbReference type="ARBA" id="ARBA00023136"/>
    </source>
</evidence>
<feature type="transmembrane region" description="Helical" evidence="5">
    <location>
        <begin position="115"/>
        <end position="133"/>
    </location>
</feature>
<feature type="transmembrane region" description="Helical" evidence="5">
    <location>
        <begin position="145"/>
        <end position="163"/>
    </location>
</feature>
<feature type="transmembrane region" description="Helical" evidence="5">
    <location>
        <begin position="86"/>
        <end position="108"/>
    </location>
</feature>
<dbReference type="Pfam" id="PF00892">
    <property type="entry name" value="EamA"/>
    <property type="match status" value="2"/>
</dbReference>
<evidence type="ECO:0000256" key="3">
    <source>
        <dbReference type="ARBA" id="ARBA00022989"/>
    </source>
</evidence>
<keyword evidence="8" id="KW-1185">Reference proteome</keyword>
<evidence type="ECO:0000256" key="2">
    <source>
        <dbReference type="ARBA" id="ARBA00022692"/>
    </source>
</evidence>
<feature type="domain" description="EamA" evidence="6">
    <location>
        <begin position="148"/>
        <end position="287"/>
    </location>
</feature>
<dbReference type="RefSeq" id="WP_341398857.1">
    <property type="nucleotide sequence ID" value="NZ_JBBUTI010000006.1"/>
</dbReference>
<feature type="transmembrane region" description="Helical" evidence="5">
    <location>
        <begin position="175"/>
        <end position="193"/>
    </location>
</feature>
<comment type="subcellular location">
    <subcellularLocation>
        <location evidence="1">Membrane</location>
        <topology evidence="1">Multi-pass membrane protein</topology>
    </subcellularLocation>
</comment>
<feature type="transmembrane region" description="Helical" evidence="5">
    <location>
        <begin position="270"/>
        <end position="289"/>
    </location>
</feature>
<keyword evidence="2 5" id="KW-0812">Transmembrane</keyword>
<feature type="transmembrane region" description="Helical" evidence="5">
    <location>
        <begin position="245"/>
        <end position="264"/>
    </location>
</feature>
<feature type="transmembrane region" description="Helical" evidence="5">
    <location>
        <begin position="213"/>
        <end position="233"/>
    </location>
</feature>
<feature type="domain" description="EamA" evidence="6">
    <location>
        <begin position="6"/>
        <end position="131"/>
    </location>
</feature>
<keyword evidence="4 5" id="KW-0472">Membrane</keyword>
<feature type="transmembrane region" description="Helical" evidence="5">
    <location>
        <begin position="33"/>
        <end position="52"/>
    </location>
</feature>
<reference evidence="7 8" key="1">
    <citation type="submission" date="2024-04" db="EMBL/GenBank/DDBJ databases">
        <title>Novel species of the genus Ideonella isolated from streams.</title>
        <authorList>
            <person name="Lu H."/>
        </authorList>
    </citation>
    <scope>NUCLEOTIDE SEQUENCE [LARGE SCALE GENOMIC DNA]</scope>
    <source>
        <strain evidence="7 8">LYT19W</strain>
    </source>
</reference>
<evidence type="ECO:0000313" key="7">
    <source>
        <dbReference type="EMBL" id="MEK8046560.1"/>
    </source>
</evidence>
<name>A0ABU9C8I6_9BURK</name>
<proteinExistence type="predicted"/>
<dbReference type="InterPro" id="IPR050638">
    <property type="entry name" value="AA-Vitamin_Transporters"/>
</dbReference>
<evidence type="ECO:0000256" key="5">
    <source>
        <dbReference type="SAM" id="Phobius"/>
    </source>
</evidence>
<dbReference type="EMBL" id="JBBUTI010000006">
    <property type="protein sequence ID" value="MEK8046560.1"/>
    <property type="molecule type" value="Genomic_DNA"/>
</dbReference>
<feature type="transmembrane region" description="Helical" evidence="5">
    <location>
        <begin position="59"/>
        <end position="80"/>
    </location>
</feature>
<evidence type="ECO:0000259" key="6">
    <source>
        <dbReference type="Pfam" id="PF00892"/>
    </source>
</evidence>
<dbReference type="InterPro" id="IPR037185">
    <property type="entry name" value="EmrE-like"/>
</dbReference>
<sequence length="305" mass="31897">MPLSHLLLALAVVAVWGTNFVVIKWGLAELPPFALATLRFALSALPWVFFIARPRVAWWRLAAFGVLLGCGQFGLLFQAMRSDISPGLASLVVQTQVFFTIGIAMLATRERVRPLQVLAASLAVAGMVLIGWAGQARHGTAAADVTPLGLALVLCAALSWALANSVVRGAGKVDALGFMVWSSLFAVLPLAGLSAVVEGVEPVREAVLRASPMAWAAVLWQAVGNTLFGYGTWNWLLARHPAATVTPMALLVPVFGMGAAAAVLHEALPGWKLAAAALVMGGLALNLLASRANVPNTSTAGDKQP</sequence>